<dbReference type="Pfam" id="PF13202">
    <property type="entry name" value="EF-hand_5"/>
    <property type="match status" value="1"/>
</dbReference>
<dbReference type="RefSeq" id="XP_039119389.1">
    <property type="nucleotide sequence ID" value="XM_039263455.1"/>
</dbReference>
<dbReference type="AlphaFoldDB" id="A0AB40AXD9"/>
<proteinExistence type="predicted"/>
<keyword evidence="1" id="KW-0677">Repeat</keyword>
<feature type="domain" description="EF-hand" evidence="3">
    <location>
        <begin position="73"/>
        <end position="108"/>
    </location>
</feature>
<protein>
    <submittedName>
        <fullName evidence="5">Calcium-binding protein CML23</fullName>
    </submittedName>
</protein>
<evidence type="ECO:0000313" key="5">
    <source>
        <dbReference type="RefSeq" id="XP_039119389.1"/>
    </source>
</evidence>
<dbReference type="FunFam" id="1.10.238.10:FF:000003">
    <property type="entry name" value="Calmodulin A"/>
    <property type="match status" value="1"/>
</dbReference>
<evidence type="ECO:0000313" key="4">
    <source>
        <dbReference type="Proteomes" id="UP001515500"/>
    </source>
</evidence>
<keyword evidence="4" id="KW-1185">Reference proteome</keyword>
<dbReference type="PROSITE" id="PS50222">
    <property type="entry name" value="EF_HAND_2"/>
    <property type="match status" value="3"/>
</dbReference>
<dbReference type="InterPro" id="IPR018247">
    <property type="entry name" value="EF_Hand_1_Ca_BS"/>
</dbReference>
<feature type="domain" description="EF-hand" evidence="3">
    <location>
        <begin position="109"/>
        <end position="139"/>
    </location>
</feature>
<dbReference type="SUPFAM" id="SSF47473">
    <property type="entry name" value="EF-hand"/>
    <property type="match status" value="1"/>
</dbReference>
<dbReference type="GeneID" id="120255687"/>
<organism evidence="4 5">
    <name type="scientific">Dioscorea cayennensis subsp. rotundata</name>
    <name type="common">White Guinea yam</name>
    <name type="synonym">Dioscorea rotundata</name>
    <dbReference type="NCBI Taxonomy" id="55577"/>
    <lineage>
        <taxon>Eukaryota</taxon>
        <taxon>Viridiplantae</taxon>
        <taxon>Streptophyta</taxon>
        <taxon>Embryophyta</taxon>
        <taxon>Tracheophyta</taxon>
        <taxon>Spermatophyta</taxon>
        <taxon>Magnoliopsida</taxon>
        <taxon>Liliopsida</taxon>
        <taxon>Dioscoreales</taxon>
        <taxon>Dioscoreaceae</taxon>
        <taxon>Dioscorea</taxon>
    </lineage>
</organism>
<dbReference type="SMART" id="SM00054">
    <property type="entry name" value="EFh"/>
    <property type="match status" value="3"/>
</dbReference>
<dbReference type="InterPro" id="IPR002048">
    <property type="entry name" value="EF_hand_dom"/>
</dbReference>
<dbReference type="InterPro" id="IPR011992">
    <property type="entry name" value="EF-hand-dom_pair"/>
</dbReference>
<dbReference type="GO" id="GO:0005509">
    <property type="term" value="F:calcium ion binding"/>
    <property type="evidence" value="ECO:0007669"/>
    <property type="project" value="InterPro"/>
</dbReference>
<dbReference type="PANTHER" id="PTHR23050">
    <property type="entry name" value="CALCIUM BINDING PROTEIN"/>
    <property type="match status" value="1"/>
</dbReference>
<name>A0AB40AXD9_DIOCR</name>
<dbReference type="Proteomes" id="UP001515500">
    <property type="component" value="Unplaced"/>
</dbReference>
<keyword evidence="2" id="KW-0106">Calcium</keyword>
<dbReference type="CDD" id="cd00051">
    <property type="entry name" value="EFh"/>
    <property type="match status" value="1"/>
</dbReference>
<dbReference type="Pfam" id="PF13833">
    <property type="entry name" value="EF-hand_8"/>
    <property type="match status" value="1"/>
</dbReference>
<evidence type="ECO:0000256" key="1">
    <source>
        <dbReference type="ARBA" id="ARBA00022737"/>
    </source>
</evidence>
<evidence type="ECO:0000256" key="2">
    <source>
        <dbReference type="ARBA" id="ARBA00022837"/>
    </source>
</evidence>
<reference evidence="5" key="1">
    <citation type="submission" date="2025-08" db="UniProtKB">
        <authorList>
            <consortium name="RefSeq"/>
        </authorList>
    </citation>
    <scope>IDENTIFICATION</scope>
</reference>
<evidence type="ECO:0000259" key="3">
    <source>
        <dbReference type="PROSITE" id="PS50222"/>
    </source>
</evidence>
<dbReference type="InterPro" id="IPR050145">
    <property type="entry name" value="Centrin_CML-like"/>
</dbReference>
<feature type="domain" description="EF-hand" evidence="3">
    <location>
        <begin position="4"/>
        <end position="39"/>
    </location>
</feature>
<accession>A0AB40AXD9</accession>
<sequence length="139" mass="15506">MASFSKAEMKKVFNCFDEDGDGKISAEELKNKMRSIGEELSIEDVSDAVGGVPLGLEEFIELVSVNGDHQDIDDEKELREAFSLFEMEGQGCITVKSLKRMLSKVGTSRDLDECCAMISRFDLDGDGILSFEEFRVMML</sequence>
<gene>
    <name evidence="5" type="primary">LOC120255687</name>
</gene>
<dbReference type="PROSITE" id="PS00018">
    <property type="entry name" value="EF_HAND_1"/>
    <property type="match status" value="2"/>
</dbReference>
<dbReference type="Gene3D" id="1.10.238.10">
    <property type="entry name" value="EF-hand"/>
    <property type="match status" value="2"/>
</dbReference>